<evidence type="ECO:0000256" key="2">
    <source>
        <dbReference type="SAM" id="SignalP"/>
    </source>
</evidence>
<keyword evidence="4" id="KW-1185">Reference proteome</keyword>
<evidence type="ECO:0000313" key="3">
    <source>
        <dbReference type="EMBL" id="WDE98913.1"/>
    </source>
</evidence>
<dbReference type="Proteomes" id="UP001214250">
    <property type="component" value="Chromosome 2"/>
</dbReference>
<dbReference type="InterPro" id="IPR017853">
    <property type="entry name" value="GH"/>
</dbReference>
<feature type="signal peptide" evidence="2">
    <location>
        <begin position="1"/>
        <end position="28"/>
    </location>
</feature>
<accession>A0ABY7VXF9</accession>
<dbReference type="RefSeq" id="WP_274153781.1">
    <property type="nucleotide sequence ID" value="NZ_CP117812.1"/>
</dbReference>
<keyword evidence="1" id="KW-0378">Hydrolase</keyword>
<name>A0ABY7VXF9_9BACT</name>
<dbReference type="InterPro" id="IPR029018">
    <property type="entry name" value="Hex-like_dom2"/>
</dbReference>
<evidence type="ECO:0000313" key="4">
    <source>
        <dbReference type="Proteomes" id="UP001214250"/>
    </source>
</evidence>
<feature type="chain" id="PRO_5046408487" description="Beta-hexosaminidase bacterial type N-terminal domain-containing protein" evidence="2">
    <location>
        <begin position="29"/>
        <end position="721"/>
    </location>
</feature>
<protein>
    <recommendedName>
        <fullName evidence="5">Beta-hexosaminidase bacterial type N-terminal domain-containing protein</fullName>
    </recommendedName>
</protein>
<organism evidence="3 4">
    <name type="scientific">Lentisphaera profundi</name>
    <dbReference type="NCBI Taxonomy" id="1658616"/>
    <lineage>
        <taxon>Bacteria</taxon>
        <taxon>Pseudomonadati</taxon>
        <taxon>Lentisphaerota</taxon>
        <taxon>Lentisphaeria</taxon>
        <taxon>Lentisphaerales</taxon>
        <taxon>Lentisphaeraceae</taxon>
        <taxon>Lentisphaera</taxon>
    </lineage>
</organism>
<proteinExistence type="predicted"/>
<sequence length="721" mass="83171">MMKKTIRTMSAIGILFALGLAFTTPLQAKNDDKNKANISILLPVQLEADAGYDLALKELESVLKKKGYQATTRYLGKVDPLPDGNSIIVGDLGQDNTIDSTPLKDEAYRIFQAKGPTANTLKIEGDRRGGMYGIFKLAEQLQLGNKLWEIKIERAPEFSMRMYTELGQLFDLPSVGYHLFEEPWVNHERFEAEKEELKRLIDQVAKLGFNTFTIMHVNFEDYITYKYLDKEVYGSDDVHRIKAKHFAKHLTDLIDYAHERHIDVFMQVYEFQYPPKLAELYKLDLANPDMKTIIEAKIKELFEVIPLDGLVITATESLPRSGYKSVKLWKKYGKAGAGQMMTMYHNAGKKQDKKVIFRSWMIAYGAKDSDQVIANTPEDAEFEIKHTGDDYWLSFPLTDAIENGLGKKRPLTMTFDVFPEFYGWSRLLCYQQRFAEETRIAKANGVKGIQAWGAWAPGGIWSDAHPGYLPNGQLKPHDKPFYDMAGPWNNFRIYSRGFTPGQMNSYLVARLTWDVNLTAEQVAADWGALHFGQENASAVSEILMNSQAAFRELYLGGQREFSHHPVYFKWATTVNMSNGGMEKIYKKLPLAHILERNQVAYEYMARMEAAFARIDATKAPSQKDYQALKEGLEKTQLYLNIFFKYREMWWRGRELKDLEKDKVAVKKLEHEKATASFKEVMEKWQKYPEECRFWGINENGFNGRRGRHKWRKNVLRPFQAE</sequence>
<gene>
    <name evidence="3" type="ORF">PQO03_13825</name>
</gene>
<keyword evidence="2" id="KW-0732">Signal</keyword>
<dbReference type="Gene3D" id="3.30.379.10">
    <property type="entry name" value="Chitobiase/beta-hexosaminidase domain 2-like"/>
    <property type="match status" value="1"/>
</dbReference>
<dbReference type="EMBL" id="CP117812">
    <property type="protein sequence ID" value="WDE98913.1"/>
    <property type="molecule type" value="Genomic_DNA"/>
</dbReference>
<dbReference type="SUPFAM" id="SSF55545">
    <property type="entry name" value="beta-N-acetylhexosaminidase-like domain"/>
    <property type="match status" value="1"/>
</dbReference>
<evidence type="ECO:0008006" key="5">
    <source>
        <dbReference type="Google" id="ProtNLM"/>
    </source>
</evidence>
<reference evidence="3 4" key="1">
    <citation type="submission" date="2023-02" db="EMBL/GenBank/DDBJ databases">
        <title>Genome sequence of Lentisphaera profundi SAORIC-696.</title>
        <authorList>
            <person name="Kim e."/>
            <person name="Cho J.-C."/>
            <person name="Choi A."/>
            <person name="Kang I."/>
        </authorList>
    </citation>
    <scope>NUCLEOTIDE SEQUENCE [LARGE SCALE GENOMIC DNA]</scope>
    <source>
        <strain evidence="3 4">SAORIC-696</strain>
    </source>
</reference>
<dbReference type="Gene3D" id="3.20.20.80">
    <property type="entry name" value="Glycosidases"/>
    <property type="match status" value="1"/>
</dbReference>
<dbReference type="SUPFAM" id="SSF51445">
    <property type="entry name" value="(Trans)glycosidases"/>
    <property type="match status" value="1"/>
</dbReference>
<evidence type="ECO:0000256" key="1">
    <source>
        <dbReference type="ARBA" id="ARBA00022801"/>
    </source>
</evidence>